<dbReference type="InterPro" id="IPR006612">
    <property type="entry name" value="THAP_Znf"/>
</dbReference>
<keyword evidence="1" id="KW-0479">Metal-binding</keyword>
<dbReference type="InterPro" id="IPR048366">
    <property type="entry name" value="TNP-like_GBD"/>
</dbReference>
<dbReference type="InterPro" id="IPR021896">
    <property type="entry name" value="THAP9-like_HTH"/>
</dbReference>
<dbReference type="GO" id="GO:0008270">
    <property type="term" value="F:zinc ion binding"/>
    <property type="evidence" value="ECO:0007669"/>
    <property type="project" value="UniProtKB-KW"/>
</dbReference>
<reference evidence="5" key="1">
    <citation type="submission" date="2020-04" db="EMBL/GenBank/DDBJ databases">
        <authorList>
            <person name="Alioto T."/>
            <person name="Alioto T."/>
            <person name="Gomez Garrido J."/>
        </authorList>
    </citation>
    <scope>NUCLEOTIDE SEQUENCE</scope>
    <source>
        <strain evidence="5">A484AB</strain>
    </source>
</reference>
<evidence type="ECO:0000256" key="1">
    <source>
        <dbReference type="ARBA" id="ARBA00022723"/>
    </source>
</evidence>
<dbReference type="OrthoDB" id="5982876at2759"/>
<proteinExistence type="predicted"/>
<dbReference type="SMART" id="SM00980">
    <property type="entry name" value="THAP"/>
    <property type="match status" value="1"/>
</dbReference>
<dbReference type="Pfam" id="PF21787">
    <property type="entry name" value="TNP-like_RNaseH_N"/>
    <property type="match status" value="1"/>
</dbReference>
<dbReference type="Pfam" id="PF21788">
    <property type="entry name" value="TNP-like_GBD"/>
    <property type="match status" value="1"/>
</dbReference>
<evidence type="ECO:0000256" key="3">
    <source>
        <dbReference type="ARBA" id="ARBA00022833"/>
    </source>
</evidence>
<keyword evidence="3" id="KW-0862">Zinc</keyword>
<sequence>FPLKDERHLEKWENIVKRARNDGQQWRATRHSYICSNHFEACDYTILPSSTGPCRLKKYAVPSLFKLVFKPQSIPKEARSRLEMPEGSSTHEGHERPISHEHLLSTIYHDHCYGKRQKLIQQTPLQEIHCNSCQDEEISEKQLKHKIKNLQQQLRRCKKKIRNMAELIDKLQEELIIKSNVADKLHESFDKIQLSIFQNVQKNSQSLPCGRRYTDDIKEFALTLYFYSPKAYQYVRSILPIPNPSLIRKWASAVDCEPGFLKEAFEALSDEVKQCPDKKDCDLIMDAMSIRKETVWDKKNDRYDGFINYGTVNPEDPETLASEALVFLLVGARTHWKCPIGYFLGNKISARIQAQLLITALEMAAESGLRVWSITADGTSVNLSTFSLLGCKFGTTYKDMVTKFKHPTEDYHEEHKMKVNLAAQTLSSSVADAIEFLENVMELPDFTDSQGTVIFCRAIDRLFDMLNSRNPLGKCYKQPLRLNTQDIWESTLRSTADYLLSLKTDTVPAQLLSTHPRKTFIIDFVADIKSTIEMAHEMLSSTNNPFKNMC</sequence>
<feature type="non-terminal residue" evidence="5">
    <location>
        <position position="550"/>
    </location>
</feature>
<evidence type="ECO:0000313" key="6">
    <source>
        <dbReference type="Proteomes" id="UP001152795"/>
    </source>
</evidence>
<organism evidence="5 6">
    <name type="scientific">Paramuricea clavata</name>
    <name type="common">Red gorgonian</name>
    <name type="synonym">Violescent sea-whip</name>
    <dbReference type="NCBI Taxonomy" id="317549"/>
    <lineage>
        <taxon>Eukaryota</taxon>
        <taxon>Metazoa</taxon>
        <taxon>Cnidaria</taxon>
        <taxon>Anthozoa</taxon>
        <taxon>Octocorallia</taxon>
        <taxon>Malacalcyonacea</taxon>
        <taxon>Plexauridae</taxon>
        <taxon>Paramuricea</taxon>
    </lineage>
</organism>
<evidence type="ECO:0000256" key="4">
    <source>
        <dbReference type="ARBA" id="ARBA00023125"/>
    </source>
</evidence>
<dbReference type="SUPFAM" id="SSF57716">
    <property type="entry name" value="Glucocorticoid receptor-like (DNA-binding domain)"/>
    <property type="match status" value="1"/>
</dbReference>
<dbReference type="Pfam" id="PF12017">
    <property type="entry name" value="Tnp_P_element"/>
    <property type="match status" value="1"/>
</dbReference>
<dbReference type="GO" id="GO:0003677">
    <property type="term" value="F:DNA binding"/>
    <property type="evidence" value="ECO:0007669"/>
    <property type="project" value="UniProtKB-UniRule"/>
</dbReference>
<gene>
    <name evidence="5" type="ORF">PACLA_8A058993</name>
</gene>
<keyword evidence="4" id="KW-0238">DNA-binding</keyword>
<protein>
    <submittedName>
        <fullName evidence="5">THAP domain-containing 9</fullName>
    </submittedName>
</protein>
<dbReference type="Pfam" id="PF05485">
    <property type="entry name" value="THAP"/>
    <property type="match status" value="1"/>
</dbReference>
<dbReference type="InterPro" id="IPR048365">
    <property type="entry name" value="TNP-like_RNaseH_N"/>
</dbReference>
<name>A0A6S7IJB0_PARCT</name>
<evidence type="ECO:0000313" key="5">
    <source>
        <dbReference type="EMBL" id="CAB4019174.1"/>
    </source>
</evidence>
<dbReference type="PANTHER" id="PTHR47577:SF2">
    <property type="entry name" value="THAP DOMAIN CONTAINING 9"/>
    <property type="match status" value="1"/>
</dbReference>
<keyword evidence="6" id="KW-1185">Reference proteome</keyword>
<dbReference type="Proteomes" id="UP001152795">
    <property type="component" value="Unassembled WGS sequence"/>
</dbReference>
<accession>A0A6S7IJB0</accession>
<comment type="caution">
    <text evidence="5">The sequence shown here is derived from an EMBL/GenBank/DDBJ whole genome shotgun (WGS) entry which is preliminary data.</text>
</comment>
<dbReference type="PANTHER" id="PTHR47577">
    <property type="entry name" value="THAP DOMAIN-CONTAINING PROTEIN 6"/>
    <property type="match status" value="1"/>
</dbReference>
<evidence type="ECO:0000256" key="2">
    <source>
        <dbReference type="ARBA" id="ARBA00022771"/>
    </source>
</evidence>
<dbReference type="AlphaFoldDB" id="A0A6S7IJB0"/>
<dbReference type="EMBL" id="CACRXK020010331">
    <property type="protein sequence ID" value="CAB4019174.1"/>
    <property type="molecule type" value="Genomic_DNA"/>
</dbReference>
<keyword evidence="2" id="KW-0863">Zinc-finger</keyword>
<dbReference type="PROSITE" id="PS50950">
    <property type="entry name" value="ZF_THAP"/>
    <property type="match status" value="1"/>
</dbReference>